<dbReference type="GO" id="GO:0003984">
    <property type="term" value="F:acetolactate synthase activity"/>
    <property type="evidence" value="ECO:0007669"/>
    <property type="project" value="UniProtKB-EC"/>
</dbReference>
<dbReference type="GO" id="GO:0009097">
    <property type="term" value="P:isoleucine biosynthetic process"/>
    <property type="evidence" value="ECO:0007669"/>
    <property type="project" value="TreeGrafter"/>
</dbReference>
<dbReference type="SUPFAM" id="SSF52518">
    <property type="entry name" value="Thiamin diphosphate-binding fold (THDP-binding)"/>
    <property type="match status" value="1"/>
</dbReference>
<comment type="similarity">
    <text evidence="1">Belongs to the TPP enzyme family.</text>
</comment>
<evidence type="ECO:0000256" key="1">
    <source>
        <dbReference type="ARBA" id="ARBA00007812"/>
    </source>
</evidence>
<reference evidence="3 4" key="1">
    <citation type="submission" date="2013-10" db="EMBL/GenBank/DDBJ databases">
        <title>Antibiotic resistance diversity of beta-lactamase producers in the General Hospital Vienna.</title>
        <authorList>
            <person name="Barisic I."/>
            <person name="Mitteregger D."/>
            <person name="Hirschl A.M."/>
            <person name="Noehammer C."/>
            <person name="Wiesinger-Mayr H."/>
        </authorList>
    </citation>
    <scope>NUCLEOTIDE SEQUENCE [LARGE SCALE GENOMIC DNA]</scope>
    <source>
        <strain evidence="3 4">ISC11</strain>
    </source>
</reference>
<name>A0A7G2IWL8_CITFR</name>
<dbReference type="Gene3D" id="3.40.50.970">
    <property type="match status" value="1"/>
</dbReference>
<accession>A0A7G2IWL8</accession>
<protein>
    <submittedName>
        <fullName evidence="3">Acetolactate synthase large subunit</fullName>
        <ecNumber evidence="3">2.2.1.6</ecNumber>
    </submittedName>
</protein>
<dbReference type="InterPro" id="IPR045229">
    <property type="entry name" value="TPP_enz"/>
</dbReference>
<evidence type="ECO:0000259" key="2">
    <source>
        <dbReference type="Pfam" id="PF02775"/>
    </source>
</evidence>
<dbReference type="InterPro" id="IPR011766">
    <property type="entry name" value="TPP_enzyme_TPP-bd"/>
</dbReference>
<dbReference type="EMBL" id="CBWP010000075">
    <property type="protein sequence ID" value="CDL40661.1"/>
    <property type="molecule type" value="Genomic_DNA"/>
</dbReference>
<proteinExistence type="inferred from homology"/>
<organism evidence="3 4">
    <name type="scientific">Citrobacter freundii</name>
    <dbReference type="NCBI Taxonomy" id="546"/>
    <lineage>
        <taxon>Bacteria</taxon>
        <taxon>Pseudomonadati</taxon>
        <taxon>Pseudomonadota</taxon>
        <taxon>Gammaproteobacteria</taxon>
        <taxon>Enterobacterales</taxon>
        <taxon>Enterobacteriaceae</taxon>
        <taxon>Citrobacter</taxon>
        <taxon>Citrobacter freundii complex</taxon>
    </lineage>
</organism>
<feature type="domain" description="Thiamine pyrophosphate enzyme TPP-binding" evidence="2">
    <location>
        <begin position="1"/>
        <end position="85"/>
    </location>
</feature>
<dbReference type="GO" id="GO:0009099">
    <property type="term" value="P:L-valine biosynthetic process"/>
    <property type="evidence" value="ECO:0007669"/>
    <property type="project" value="TreeGrafter"/>
</dbReference>
<sequence>MATASENQLDIKIILMNNEALGLVYQQQSLFYKQGVFAATYPGMINFMQIAAGFGLETCDLNNEADPQAALQEIINRPGPALIHVRIDAEEKVYPMVPPGAANTEMVGE</sequence>
<dbReference type="AlphaFoldDB" id="A0A7G2IWL8"/>
<dbReference type="PANTHER" id="PTHR18968">
    <property type="entry name" value="THIAMINE PYROPHOSPHATE ENZYMES"/>
    <property type="match status" value="1"/>
</dbReference>
<dbReference type="Pfam" id="PF02775">
    <property type="entry name" value="TPP_enzyme_C"/>
    <property type="match status" value="1"/>
</dbReference>
<evidence type="ECO:0000313" key="3">
    <source>
        <dbReference type="EMBL" id="CDL40661.1"/>
    </source>
</evidence>
<dbReference type="InterPro" id="IPR029061">
    <property type="entry name" value="THDP-binding"/>
</dbReference>
<dbReference type="GO" id="GO:0050660">
    <property type="term" value="F:flavin adenine dinucleotide binding"/>
    <property type="evidence" value="ECO:0007669"/>
    <property type="project" value="TreeGrafter"/>
</dbReference>
<comment type="caution">
    <text evidence="3">The sequence shown here is derived from an EMBL/GenBank/DDBJ whole genome shotgun (WGS) entry which is preliminary data.</text>
</comment>
<dbReference type="GO" id="GO:0030976">
    <property type="term" value="F:thiamine pyrophosphate binding"/>
    <property type="evidence" value="ECO:0007669"/>
    <property type="project" value="InterPro"/>
</dbReference>
<dbReference type="GO" id="GO:0005948">
    <property type="term" value="C:acetolactate synthase complex"/>
    <property type="evidence" value="ECO:0007669"/>
    <property type="project" value="TreeGrafter"/>
</dbReference>
<keyword evidence="3" id="KW-0808">Transferase</keyword>
<dbReference type="PANTHER" id="PTHR18968:SF170">
    <property type="entry name" value="ACETOLACTATE SYNTHASE ISOZYME 1 LARGE SUBUNIT"/>
    <property type="match status" value="1"/>
</dbReference>
<dbReference type="Proteomes" id="UP000019194">
    <property type="component" value="Unassembled WGS sequence"/>
</dbReference>
<evidence type="ECO:0000313" key="4">
    <source>
        <dbReference type="Proteomes" id="UP000019194"/>
    </source>
</evidence>
<dbReference type="EC" id="2.2.1.6" evidence="3"/>